<dbReference type="InterPro" id="IPR003141">
    <property type="entry name" value="Pol/His_phosphatase_N"/>
</dbReference>
<gene>
    <name evidence="2" type="ORF">DBV39_05880</name>
</gene>
<dbReference type="Gene3D" id="1.10.150.650">
    <property type="match status" value="1"/>
</dbReference>
<evidence type="ECO:0000259" key="1">
    <source>
        <dbReference type="SMART" id="SM00481"/>
    </source>
</evidence>
<dbReference type="InterPro" id="IPR052018">
    <property type="entry name" value="PHP_domain"/>
</dbReference>
<keyword evidence="3" id="KW-1185">Reference proteome</keyword>
<dbReference type="CDD" id="cd07438">
    <property type="entry name" value="PHP_HisPPase_AMP"/>
    <property type="match status" value="1"/>
</dbReference>
<feature type="domain" description="Polymerase/histidinol phosphatase N-terminal" evidence="1">
    <location>
        <begin position="5"/>
        <end position="70"/>
    </location>
</feature>
<dbReference type="PANTHER" id="PTHR42924:SF3">
    <property type="entry name" value="POLYMERASE_HISTIDINOL PHOSPHATASE N-TERMINAL DOMAIN-CONTAINING PROTEIN"/>
    <property type="match status" value="1"/>
</dbReference>
<organism evidence="2 3">
    <name type="scientific">Orrella marina</name>
    <dbReference type="NCBI Taxonomy" id="2163011"/>
    <lineage>
        <taxon>Bacteria</taxon>
        <taxon>Pseudomonadati</taxon>
        <taxon>Pseudomonadota</taxon>
        <taxon>Betaproteobacteria</taxon>
        <taxon>Burkholderiales</taxon>
        <taxon>Alcaligenaceae</taxon>
        <taxon>Orrella</taxon>
    </lineage>
</organism>
<dbReference type="Pfam" id="PF02811">
    <property type="entry name" value="PHP"/>
    <property type="match status" value="1"/>
</dbReference>
<accession>A0A2R4XHM0</accession>
<dbReference type="Proteomes" id="UP000244571">
    <property type="component" value="Chromosome"/>
</dbReference>
<dbReference type="InterPro" id="IPR004013">
    <property type="entry name" value="PHP_dom"/>
</dbReference>
<proteinExistence type="predicted"/>
<dbReference type="GO" id="GO:0004534">
    <property type="term" value="F:5'-3' RNA exonuclease activity"/>
    <property type="evidence" value="ECO:0007669"/>
    <property type="project" value="TreeGrafter"/>
</dbReference>
<evidence type="ECO:0000313" key="3">
    <source>
        <dbReference type="Proteomes" id="UP000244571"/>
    </source>
</evidence>
<dbReference type="EMBL" id="CP028901">
    <property type="protein sequence ID" value="AWB33308.1"/>
    <property type="molecule type" value="Genomic_DNA"/>
</dbReference>
<sequence>MYQCVDLHCHSRVSDGVLEPDELARRAAANGVDLWSLTDHDEVSGVARAREVSRELGMTFVAGVEISVTWSNRTVHIVGLDIDETHPVLLEGLAQTRSGRIERGRQMGEKLHAMGMPGAFEGALALAGQDQLLSRTHFARYLVQKGYVNSMQTVFDRYLGDDGVAHVPARWADLGQAVEWIVQAGGVAVLAHPGRYKYSDLQFDSLFRSFKGYGGLAIEVHTGSHQPHQYDQYARIARQYGFLASCGSDFHGPQESRCDLGAVPALPSDLEPVWQALSLSVR</sequence>
<dbReference type="OrthoDB" id="9804333at2"/>
<dbReference type="AlphaFoldDB" id="A0A2R4XHM0"/>
<dbReference type="SMART" id="SM00481">
    <property type="entry name" value="POLIIIAc"/>
    <property type="match status" value="1"/>
</dbReference>
<dbReference type="InterPro" id="IPR016195">
    <property type="entry name" value="Pol/histidinol_Pase-like"/>
</dbReference>
<reference evidence="2 3" key="1">
    <citation type="submission" date="2018-04" db="EMBL/GenBank/DDBJ databases">
        <title>Bordetella sp. HZ20 isolated from seawater.</title>
        <authorList>
            <person name="Sun C."/>
        </authorList>
    </citation>
    <scope>NUCLEOTIDE SEQUENCE [LARGE SCALE GENOMIC DNA]</scope>
    <source>
        <strain evidence="2 3">HZ20</strain>
    </source>
</reference>
<name>A0A2R4XHM0_9BURK</name>
<dbReference type="RefSeq" id="WP_108620737.1">
    <property type="nucleotide sequence ID" value="NZ_CP028901.1"/>
</dbReference>
<dbReference type="GO" id="GO:0035312">
    <property type="term" value="F:5'-3' DNA exonuclease activity"/>
    <property type="evidence" value="ECO:0007669"/>
    <property type="project" value="TreeGrafter"/>
</dbReference>
<protein>
    <submittedName>
        <fullName evidence="2">Phosphatase</fullName>
    </submittedName>
</protein>
<evidence type="ECO:0000313" key="2">
    <source>
        <dbReference type="EMBL" id="AWB33308.1"/>
    </source>
</evidence>
<dbReference type="Gene3D" id="3.20.20.140">
    <property type="entry name" value="Metal-dependent hydrolases"/>
    <property type="match status" value="1"/>
</dbReference>
<dbReference type="KEGG" id="boz:DBV39_05880"/>
<dbReference type="SUPFAM" id="SSF89550">
    <property type="entry name" value="PHP domain-like"/>
    <property type="match status" value="1"/>
</dbReference>
<dbReference type="PANTHER" id="PTHR42924">
    <property type="entry name" value="EXONUCLEASE"/>
    <property type="match status" value="1"/>
</dbReference>